<feature type="transmembrane region" description="Helical" evidence="1">
    <location>
        <begin position="12"/>
        <end position="30"/>
    </location>
</feature>
<reference evidence="2 3" key="1">
    <citation type="journal article" date="2017" name="Int. J. Syst. Evol. Microbiol.">
        <title>Mycoplasma tullyi sp. nov., isolated from penguins of the genus Spheniscus.</title>
        <authorList>
            <person name="Yavari C.A."/>
            <person name="Ramirez A.S."/>
            <person name="Nicholas R.A.J."/>
            <person name="Radford A.D."/>
            <person name="Darby A.C."/>
            <person name="Bradbury J.M."/>
        </authorList>
    </citation>
    <scope>NUCLEOTIDE SEQUENCE [LARGE SCALE GENOMIC DNA]</scope>
    <source>
        <strain evidence="2 3">56A97T</strain>
    </source>
</reference>
<dbReference type="NCBIfam" id="NF045752">
    <property type="entry name" value="MPN396"/>
    <property type="match status" value="1"/>
</dbReference>
<keyword evidence="3" id="KW-1185">Reference proteome</keyword>
<dbReference type="EMBL" id="CP059674">
    <property type="protein sequence ID" value="QMT98688.1"/>
    <property type="molecule type" value="Genomic_DNA"/>
</dbReference>
<keyword evidence="1" id="KW-1133">Transmembrane helix</keyword>
<proteinExistence type="predicted"/>
<feature type="transmembrane region" description="Helical" evidence="1">
    <location>
        <begin position="592"/>
        <end position="614"/>
    </location>
</feature>
<dbReference type="Proteomes" id="UP000514704">
    <property type="component" value="Chromosome"/>
</dbReference>
<dbReference type="AlphaFoldDB" id="A0A7D7U7C3"/>
<feature type="transmembrane region" description="Helical" evidence="1">
    <location>
        <begin position="892"/>
        <end position="914"/>
    </location>
</feature>
<feature type="transmembrane region" description="Helical" evidence="1">
    <location>
        <begin position="620"/>
        <end position="644"/>
    </location>
</feature>
<accession>A0A7D7U7C3</accession>
<feature type="transmembrane region" description="Helical" evidence="1">
    <location>
        <begin position="521"/>
        <end position="541"/>
    </location>
</feature>
<keyword evidence="1" id="KW-0812">Transmembrane</keyword>
<dbReference type="SUPFAM" id="SSF82866">
    <property type="entry name" value="Multidrug efflux transporter AcrB transmembrane domain"/>
    <property type="match status" value="1"/>
</dbReference>
<feature type="transmembrane region" description="Helical" evidence="1">
    <location>
        <begin position="494"/>
        <end position="514"/>
    </location>
</feature>
<organism evidence="2 3">
    <name type="scientific">Mycoplasma tullyi</name>
    <dbReference type="NCBI Taxonomy" id="1612150"/>
    <lineage>
        <taxon>Bacteria</taxon>
        <taxon>Bacillati</taxon>
        <taxon>Mycoplasmatota</taxon>
        <taxon>Mollicutes</taxon>
        <taxon>Mycoplasmataceae</taxon>
        <taxon>Mycoplasma</taxon>
    </lineage>
</organism>
<feature type="transmembrane region" description="Helical" evidence="1">
    <location>
        <begin position="547"/>
        <end position="571"/>
    </location>
</feature>
<sequence length="975" mass="110027">MKISFDYLLKSFIIFVLLVLSIVGITFGSIKTAELTPKGRFYNGDINTTIYFSPYEMKTEDNQNNAVELNQTFDFSQPRNVDQTELIPQQAWTNLANSYSQKLFALGFSEINVAFKDNVPLPANNKVDPSWLNSNNTLPALEISVNKTLEKTPNERERIFDERLKRTIQTTLNNQYSLSLETTDGYVLLDNNEIIKDSIRVIQPSATSVNSGLTFEVKLKNNQKFASNSDNSNQVLEYFNSLIPMTSDYFTSNGQGSVEDIRNRLFVSNDTTNVLGNRNLVLWNDKLGALNYVRSIFNVVQNSNQWFALSNTEQALWNFLHATGGYEPSASAKNLVAPFKSANDIQLNDLYYIYAEPKAYVAASADAKDKPEEITTPQGSRNIRSSTPTDFSGLFSPFILYELRTTTVEGSESQLLNNLFPTNITINNNGDAVLSLTQRLNTSATYVNFDFNQANSLATLIKQSSPNHEFYVVDNSSTINQPLINKTNINLTQYQSGFLAVGIILLVLSLIMIAGFKIQGFFGIFGLILSSVITFLIYSRFNAFVDLFSFVGLIGVIIFNFLVQLFINLNFKRNVSNKISILESWRSTHNKTFLKAVDLYLILLVIGLFMSFISKYESQSIGILLIVSSLIGFSLNYGLTVLLVKIFNSINNFSPKFYLYKHTYRNLDSISGNLSKDAMAFNDLVITIDEQVDKTFSKHYKYQIMNKRSLIALLLFVALIGLGAFALSNLTNRTFFINSDSLYDSLNTILIALGSTTLIGLVYFLLRYQWIVIIGYISHALVNFAVILGVLFLSRNIVSSEFGYLFLLISLFSYIYSLANFVFVTTNLYTYFNLQEIYQPDSVKKIVNNSTVTTIDLYVYSVVISTLAYFIFYGLNYGGGGLNLTNEFNTQLVYFGAFSLFNVLLININAIFLLNPLIGLLMIKKSNTNSIYWSKVSLKTKQEEKNLDLVDEQLVDGINLHKRATRVVYNEPKNS</sequence>
<dbReference type="KEGG" id="mtuy:H3143_00905"/>
<evidence type="ECO:0000256" key="1">
    <source>
        <dbReference type="SAM" id="Phobius"/>
    </source>
</evidence>
<name>A0A7D7U7C3_9MOLU</name>
<feature type="transmembrane region" description="Helical" evidence="1">
    <location>
        <begin position="805"/>
        <end position="832"/>
    </location>
</feature>
<protein>
    <submittedName>
        <fullName evidence="2">Uncharacterized protein</fullName>
    </submittedName>
</protein>
<dbReference type="RefSeq" id="WP_182078961.1">
    <property type="nucleotide sequence ID" value="NZ_CP059674.1"/>
</dbReference>
<keyword evidence="1" id="KW-0472">Membrane</keyword>
<gene>
    <name evidence="2" type="ORF">H3143_00905</name>
</gene>
<feature type="transmembrane region" description="Helical" evidence="1">
    <location>
        <begin position="748"/>
        <end position="766"/>
    </location>
</feature>
<evidence type="ECO:0000313" key="2">
    <source>
        <dbReference type="EMBL" id="QMT98688.1"/>
    </source>
</evidence>
<feature type="transmembrane region" description="Helical" evidence="1">
    <location>
        <begin position="773"/>
        <end position="793"/>
    </location>
</feature>
<feature type="transmembrane region" description="Helical" evidence="1">
    <location>
        <begin position="710"/>
        <end position="728"/>
    </location>
</feature>
<evidence type="ECO:0000313" key="3">
    <source>
        <dbReference type="Proteomes" id="UP000514704"/>
    </source>
</evidence>
<feature type="transmembrane region" description="Helical" evidence="1">
    <location>
        <begin position="853"/>
        <end position="872"/>
    </location>
</feature>